<keyword evidence="1" id="KW-0805">Transcription regulation</keyword>
<dbReference type="Gene3D" id="1.10.10.10">
    <property type="entry name" value="Winged helix-like DNA-binding domain superfamily/Winged helix DNA-binding domain"/>
    <property type="match status" value="1"/>
</dbReference>
<keyword evidence="5" id="KW-1185">Reference proteome</keyword>
<dbReference type="Pfam" id="PF13412">
    <property type="entry name" value="HTH_24"/>
    <property type="match status" value="1"/>
</dbReference>
<accession>A0A2S2DUN8</accession>
<dbReference type="Pfam" id="PF01037">
    <property type="entry name" value="AsnC_trans_reg"/>
    <property type="match status" value="1"/>
</dbReference>
<dbReference type="GO" id="GO:0043565">
    <property type="term" value="F:sequence-specific DNA binding"/>
    <property type="evidence" value="ECO:0007669"/>
    <property type="project" value="InterPro"/>
</dbReference>
<dbReference type="PRINTS" id="PR00033">
    <property type="entry name" value="HTHASNC"/>
</dbReference>
<dbReference type="EMBL" id="CP029346">
    <property type="protein sequence ID" value="AWL09085.1"/>
    <property type="molecule type" value="Genomic_DNA"/>
</dbReference>
<name>A0A2S2DUN8_9BACT</name>
<evidence type="ECO:0000256" key="3">
    <source>
        <dbReference type="ARBA" id="ARBA00023163"/>
    </source>
</evidence>
<dbReference type="InterPro" id="IPR000485">
    <property type="entry name" value="AsnC-type_HTH_dom"/>
</dbReference>
<dbReference type="PANTHER" id="PTHR30154:SF34">
    <property type="entry name" value="TRANSCRIPTIONAL REGULATOR AZLB"/>
    <property type="match status" value="1"/>
</dbReference>
<keyword evidence="3" id="KW-0804">Transcription</keyword>
<dbReference type="InterPro" id="IPR036390">
    <property type="entry name" value="WH_DNA-bd_sf"/>
</dbReference>
<evidence type="ECO:0000313" key="5">
    <source>
        <dbReference type="Proteomes" id="UP000245468"/>
    </source>
</evidence>
<sequence length="157" mass="17956">MASKLILDALDLKILKIIQGNGQKKLKEIASQVNLSLSPTHDRIRKLEKDGYIMSYVGLLNRKMLDLGLLVHCQVTLEKQNRKNFKEFEQAIQAFPEVLSCHLVSGNFDYYLMVVSSDVESYNRFYQEKLAVLPTVAHINSLFVMDEIKQSTELPIP</sequence>
<dbReference type="AlphaFoldDB" id="A0A2S2DUN8"/>
<dbReference type="PROSITE" id="PS50956">
    <property type="entry name" value="HTH_ASNC_2"/>
    <property type="match status" value="1"/>
</dbReference>
<dbReference type="GO" id="GO:0005829">
    <property type="term" value="C:cytosol"/>
    <property type="evidence" value="ECO:0007669"/>
    <property type="project" value="TreeGrafter"/>
</dbReference>
<dbReference type="CDD" id="cd00090">
    <property type="entry name" value="HTH_ARSR"/>
    <property type="match status" value="1"/>
</dbReference>
<evidence type="ECO:0000256" key="2">
    <source>
        <dbReference type="ARBA" id="ARBA00023125"/>
    </source>
</evidence>
<protein>
    <submittedName>
        <fullName evidence="4">Leucine-responsive regulatory protein</fullName>
    </submittedName>
</protein>
<dbReference type="Gene3D" id="3.30.70.920">
    <property type="match status" value="1"/>
</dbReference>
<keyword evidence="2" id="KW-0238">DNA-binding</keyword>
<dbReference type="InterPro" id="IPR019888">
    <property type="entry name" value="Tscrpt_reg_AsnC-like"/>
</dbReference>
<dbReference type="InterPro" id="IPR011991">
    <property type="entry name" value="ArsR-like_HTH"/>
</dbReference>
<dbReference type="GO" id="GO:0006355">
    <property type="term" value="P:regulation of DNA-templated transcription"/>
    <property type="evidence" value="ECO:0007669"/>
    <property type="project" value="UniProtKB-ARBA"/>
</dbReference>
<dbReference type="KEGG" id="psez:HME7025_01223"/>
<dbReference type="RefSeq" id="WP_109325031.1">
    <property type="nucleotide sequence ID" value="NZ_CP029346.1"/>
</dbReference>
<dbReference type="SUPFAM" id="SSF54909">
    <property type="entry name" value="Dimeric alpha+beta barrel"/>
    <property type="match status" value="1"/>
</dbReference>
<dbReference type="PANTHER" id="PTHR30154">
    <property type="entry name" value="LEUCINE-RESPONSIVE REGULATORY PROTEIN"/>
    <property type="match status" value="1"/>
</dbReference>
<dbReference type="SUPFAM" id="SSF46785">
    <property type="entry name" value="Winged helix' DNA-binding domain"/>
    <property type="match status" value="1"/>
</dbReference>
<dbReference type="Proteomes" id="UP000245468">
    <property type="component" value="Chromosome"/>
</dbReference>
<dbReference type="InterPro" id="IPR019887">
    <property type="entry name" value="Tscrpt_reg_AsnC/Lrp_C"/>
</dbReference>
<evidence type="ECO:0000256" key="1">
    <source>
        <dbReference type="ARBA" id="ARBA00023015"/>
    </source>
</evidence>
<dbReference type="GO" id="GO:0043200">
    <property type="term" value="P:response to amino acid"/>
    <property type="evidence" value="ECO:0007669"/>
    <property type="project" value="TreeGrafter"/>
</dbReference>
<dbReference type="OrthoDB" id="9800326at2"/>
<dbReference type="InterPro" id="IPR036388">
    <property type="entry name" value="WH-like_DNA-bd_sf"/>
</dbReference>
<gene>
    <name evidence="4" type="ORF">HME7025_01223</name>
</gene>
<reference evidence="5" key="1">
    <citation type="submission" date="2018-05" db="EMBL/GenBank/DDBJ databases">
        <title>Pseudarcicella sp. HME7025 Genome sequencing and assembly.</title>
        <authorList>
            <person name="Kim H."/>
            <person name="Kang H."/>
            <person name="Joh K."/>
        </authorList>
    </citation>
    <scope>NUCLEOTIDE SEQUENCE [LARGE SCALE GENOMIC DNA]</scope>
    <source>
        <strain evidence="5">HME7025</strain>
    </source>
</reference>
<evidence type="ECO:0000313" key="4">
    <source>
        <dbReference type="EMBL" id="AWL09085.1"/>
    </source>
</evidence>
<organism evidence="4 5">
    <name type="scientific">Aquirufa nivalisilvae</name>
    <dbReference type="NCBI Taxonomy" id="2516557"/>
    <lineage>
        <taxon>Bacteria</taxon>
        <taxon>Pseudomonadati</taxon>
        <taxon>Bacteroidota</taxon>
        <taxon>Cytophagia</taxon>
        <taxon>Cytophagales</taxon>
        <taxon>Flectobacillaceae</taxon>
        <taxon>Aquirufa</taxon>
    </lineage>
</organism>
<proteinExistence type="predicted"/>
<dbReference type="InterPro" id="IPR011008">
    <property type="entry name" value="Dimeric_a/b-barrel"/>
</dbReference>
<dbReference type="SMART" id="SM00344">
    <property type="entry name" value="HTH_ASNC"/>
    <property type="match status" value="1"/>
</dbReference>